<dbReference type="PANTHER" id="PTHR35862">
    <property type="entry name" value="FELS-2 PROPHAGE PROTEIN"/>
    <property type="match status" value="1"/>
</dbReference>
<reference evidence="3 4" key="1">
    <citation type="submission" date="2017-07" db="EMBL/GenBank/DDBJ databases">
        <title>Thauera sp. KNDSS-Mac4 genome sequence and assembly.</title>
        <authorList>
            <person name="Mayilraj S."/>
        </authorList>
    </citation>
    <scope>NUCLEOTIDE SEQUENCE [LARGE SCALE GENOMIC DNA]</scope>
    <source>
        <strain evidence="3 4">KNDSS-Mac4</strain>
    </source>
</reference>
<feature type="domain" description="Baseplate J-like C-terminal" evidence="2">
    <location>
        <begin position="216"/>
        <end position="297"/>
    </location>
</feature>
<keyword evidence="4" id="KW-1185">Reference proteome</keyword>
<dbReference type="InterPro" id="IPR058530">
    <property type="entry name" value="Baseplate_J-like_C"/>
</dbReference>
<comment type="caution">
    <text evidence="3">The sequence shown here is derived from an EMBL/GenBank/DDBJ whole genome shotgun (WGS) entry which is preliminary data.</text>
</comment>
<dbReference type="AlphaFoldDB" id="A0A235EXV8"/>
<feature type="domain" description="Baseplate J-like central" evidence="1">
    <location>
        <begin position="139"/>
        <end position="209"/>
    </location>
</feature>
<dbReference type="RefSeq" id="WP_094269006.1">
    <property type="nucleotide sequence ID" value="NZ_NOIH01000015.1"/>
</dbReference>
<dbReference type="EMBL" id="NOIH01000015">
    <property type="protein sequence ID" value="OYD53265.1"/>
    <property type="molecule type" value="Genomic_DNA"/>
</dbReference>
<proteinExistence type="predicted"/>
<name>A0A235EXV8_9RHOO</name>
<sequence>MTTLIDLSLLPAPNVIEPLDYETLLADRKARLLALAPTAQQADLAAVLALESEPLTQFLQETAYRELLLRSRINDAARACMLPWATGADLDNLGALYGVTRLTITPANSATVPPTPAVLEPDADFRRRIQLAPEGLTVAGSRGAYLFHTLSADADVKDANISNPTPGLVRVAVLSRTGNGTAPAPLLGAVNAALNAETVRPLCDSVDVVTATVITYSITATINVLPGPSPQAVLDAAQAAVEALVDELHQCGRDVTRSALFAALHQPGALRVDLTAPAADIEVEPDEAAYCTGITLSLGITGE</sequence>
<dbReference type="InterPro" id="IPR014507">
    <property type="entry name" value="Baseplate_assembly_J_pred"/>
</dbReference>
<dbReference type="InterPro" id="IPR058531">
    <property type="entry name" value="Baseplate_J_M"/>
</dbReference>
<accession>A0A235EXV8</accession>
<gene>
    <name evidence="3" type="ORF">CGK74_13705</name>
</gene>
<protein>
    <submittedName>
        <fullName evidence="3">Baseplate assembly protein</fullName>
    </submittedName>
</protein>
<dbReference type="PANTHER" id="PTHR35862:SF1">
    <property type="entry name" value="FELS-2 PROPHAGE PROTEIN"/>
    <property type="match status" value="1"/>
</dbReference>
<evidence type="ECO:0000259" key="2">
    <source>
        <dbReference type="Pfam" id="PF26079"/>
    </source>
</evidence>
<evidence type="ECO:0000259" key="1">
    <source>
        <dbReference type="Pfam" id="PF26078"/>
    </source>
</evidence>
<dbReference type="Proteomes" id="UP000215181">
    <property type="component" value="Unassembled WGS sequence"/>
</dbReference>
<dbReference type="Pfam" id="PF26078">
    <property type="entry name" value="Baseplate_J_M"/>
    <property type="match status" value="1"/>
</dbReference>
<dbReference type="Pfam" id="PF26079">
    <property type="entry name" value="Baseplate_J_C"/>
    <property type="match status" value="1"/>
</dbReference>
<dbReference type="InterPro" id="IPR052726">
    <property type="entry name" value="Phage_Baseplate_Hub"/>
</dbReference>
<dbReference type="PIRSF" id="PIRSF020481">
    <property type="entry name" value="BAP"/>
    <property type="match status" value="1"/>
</dbReference>
<evidence type="ECO:0000313" key="3">
    <source>
        <dbReference type="EMBL" id="OYD53265.1"/>
    </source>
</evidence>
<dbReference type="OrthoDB" id="9793802at2"/>
<organism evidence="3 4">
    <name type="scientific">Thauera propionica</name>
    <dbReference type="NCBI Taxonomy" id="2019431"/>
    <lineage>
        <taxon>Bacteria</taxon>
        <taxon>Pseudomonadati</taxon>
        <taxon>Pseudomonadota</taxon>
        <taxon>Betaproteobacteria</taxon>
        <taxon>Rhodocyclales</taxon>
        <taxon>Zoogloeaceae</taxon>
        <taxon>Thauera</taxon>
    </lineage>
</organism>
<evidence type="ECO:0000313" key="4">
    <source>
        <dbReference type="Proteomes" id="UP000215181"/>
    </source>
</evidence>